<reference evidence="2 3" key="1">
    <citation type="submission" date="2020-08" db="EMBL/GenBank/DDBJ databases">
        <title>Genome public.</title>
        <authorList>
            <person name="Liu C."/>
            <person name="Sun Q."/>
        </authorList>
    </citation>
    <scope>NUCLEOTIDE SEQUENCE [LARGE SCALE GENOMIC DNA]</scope>
    <source>
        <strain evidence="2 3">BX0805</strain>
    </source>
</reference>
<evidence type="ECO:0000259" key="1">
    <source>
        <dbReference type="Pfam" id="PF00148"/>
    </source>
</evidence>
<evidence type="ECO:0000313" key="3">
    <source>
        <dbReference type="Proteomes" id="UP000621540"/>
    </source>
</evidence>
<dbReference type="RefSeq" id="WP_186982135.1">
    <property type="nucleotide sequence ID" value="NZ_JACOQH010000004.1"/>
</dbReference>
<accession>A0ABR7IAD6</accession>
<protein>
    <submittedName>
        <fullName evidence="2">Oxidoreductase</fullName>
    </submittedName>
</protein>
<name>A0ABR7IAD6_9FIRM</name>
<evidence type="ECO:0000313" key="2">
    <source>
        <dbReference type="EMBL" id="MBC5753905.1"/>
    </source>
</evidence>
<keyword evidence="3" id="KW-1185">Reference proteome</keyword>
<dbReference type="InterPro" id="IPR052673">
    <property type="entry name" value="Ni-siroh_cyclase_CfbD"/>
</dbReference>
<proteinExistence type="predicted"/>
<dbReference type="Pfam" id="PF00148">
    <property type="entry name" value="Oxidored_nitro"/>
    <property type="match status" value="1"/>
</dbReference>
<dbReference type="SUPFAM" id="SSF53807">
    <property type="entry name" value="Helical backbone' metal receptor"/>
    <property type="match status" value="1"/>
</dbReference>
<dbReference type="PANTHER" id="PTHR42846">
    <property type="entry name" value="NI-SIROHYDROCHLORIN A,C-DIAMIDE REDUCTIVE CYCLASE COMPLEX, COMPONENT CFBD"/>
    <property type="match status" value="1"/>
</dbReference>
<feature type="domain" description="Nitrogenase/oxidoreductase component 1" evidence="1">
    <location>
        <begin position="15"/>
        <end position="242"/>
    </location>
</feature>
<dbReference type="EMBL" id="JACOQH010000004">
    <property type="protein sequence ID" value="MBC5753905.1"/>
    <property type="molecule type" value="Genomic_DNA"/>
</dbReference>
<organism evidence="2 3">
    <name type="scientific">Roseburia yibonii</name>
    <dbReference type="NCBI Taxonomy" id="2763063"/>
    <lineage>
        <taxon>Bacteria</taxon>
        <taxon>Bacillati</taxon>
        <taxon>Bacillota</taxon>
        <taxon>Clostridia</taxon>
        <taxon>Lachnospirales</taxon>
        <taxon>Lachnospiraceae</taxon>
        <taxon>Roseburia</taxon>
    </lineage>
</organism>
<dbReference type="Gene3D" id="3.40.50.1980">
    <property type="entry name" value="Nitrogenase molybdenum iron protein domain"/>
    <property type="match status" value="2"/>
</dbReference>
<dbReference type="InterPro" id="IPR000510">
    <property type="entry name" value="Nase/OxRdtase_comp1"/>
</dbReference>
<dbReference type="Proteomes" id="UP000621540">
    <property type="component" value="Unassembled WGS sequence"/>
</dbReference>
<gene>
    <name evidence="2" type="ORF">H8Z76_07670</name>
</gene>
<sequence length="383" mass="42561">MSRLCIDLPPFAPDYSGAASAFFDLGGIIVMHDASGCTGNYTGYDEPRWIGSKSAVFCSGLRRIDAVMGNDEAYIKRTVDAANILNPKVIAYLGSPVPMVIGIDLEGMAYETENMTGVPSFGISTTGEKYYDKGASDVFVKLIKRFAKKPVKKEDGAKKSVNLLGMIPLDVGNTGNCNRILTFVRENGFEITADFAMGLSVEQIEKCPLADLNIVVSRCGLEAARYLKRKYQIPYICGVPLGDGENLLKKIRGEQEEKEQKNSCSRRILIIHEQIMANSLREKLEENGCTNVTVASFFGLEKELQRAGDLHLKDEAMTRKILNKEDYDVIVADPEVKKLFRERHPVFFALPHAAVSSKVHWNAYREYLGDDMEDFIKEIASVS</sequence>
<comment type="caution">
    <text evidence="2">The sequence shown here is derived from an EMBL/GenBank/DDBJ whole genome shotgun (WGS) entry which is preliminary data.</text>
</comment>
<dbReference type="PANTHER" id="PTHR42846:SF1">
    <property type="entry name" value="NI-SIROHYDROCHLORIN A,C-DIAMIDE REDUCTIVE CYCLASE COMPLEX, COMPONENT CFBD"/>
    <property type="match status" value="1"/>
</dbReference>